<evidence type="ECO:0000256" key="1">
    <source>
        <dbReference type="SAM" id="Phobius"/>
    </source>
</evidence>
<feature type="transmembrane region" description="Helical" evidence="1">
    <location>
        <begin position="339"/>
        <end position="359"/>
    </location>
</feature>
<dbReference type="InterPro" id="IPR052529">
    <property type="entry name" value="Bact_Transport_Assoc"/>
</dbReference>
<feature type="transmembrane region" description="Helical" evidence="1">
    <location>
        <begin position="75"/>
        <end position="94"/>
    </location>
</feature>
<dbReference type="InterPro" id="IPR007349">
    <property type="entry name" value="DUF418"/>
</dbReference>
<feature type="transmembrane region" description="Helical" evidence="1">
    <location>
        <begin position="106"/>
        <end position="123"/>
    </location>
</feature>
<keyword evidence="1" id="KW-0812">Transmembrane</keyword>
<sequence length="410" mass="44271">MDRRGTVLTAPGPSGERVVALDALRGIAVAGIALMNVYIYALPPAAYFNPAAAGSESALDWIVWGLSFVFVEDKFRSLFAMLFGAGVAILFERAQQIENGHPLRDHALRMLVLFAIGGAHAILLANNDVLRLYAMAGLFLPLFLRLDTRRLLVMGGVLMVVHVVGGTLIAYQWLSAEPGTQQALLPASAFGANPEALRYGHMVGTESFAERLARRITGFGPALATQVPAIPSTLGTMLVGAGLWRSGLLQGSWSRERCLALARRLALIVLPPLVLLMLVDRWSGFTGAVVGPVSLFWSLPFDLLLAIAYAALVMALFAGRESALRRVLAATGRLSLTNYLLTSAVLALLFYSWGLGLYGTLSRGGAFAIAAVPIALMMLWSPLWLARFRQGPFEWLWRGIARGRFGPIGR</sequence>
<reference evidence="3 4" key="1">
    <citation type="submission" date="2021-07" db="EMBL/GenBank/DDBJ databases">
        <title>Alteriqipengyuania abyssalis NZ-12B nov, sp.nov isolated from deep sea sponge in pacific ocean.</title>
        <authorList>
            <person name="Tareen S."/>
            <person name="Wink J."/>
        </authorList>
    </citation>
    <scope>NUCLEOTIDE SEQUENCE [LARGE SCALE GENOMIC DNA]</scope>
    <source>
        <strain evidence="3 4">NZ-12B</strain>
    </source>
</reference>
<feature type="domain" description="DUF418" evidence="2">
    <location>
        <begin position="243"/>
        <end position="402"/>
    </location>
</feature>
<proteinExistence type="predicted"/>
<dbReference type="EMBL" id="JAHWXP010000002">
    <property type="protein sequence ID" value="MBY8336870.1"/>
    <property type="molecule type" value="Genomic_DNA"/>
</dbReference>
<organism evidence="3 4">
    <name type="scientific">Alteriqipengyuania abyssalis</name>
    <dbReference type="NCBI Taxonomy" id="2860200"/>
    <lineage>
        <taxon>Bacteria</taxon>
        <taxon>Pseudomonadati</taxon>
        <taxon>Pseudomonadota</taxon>
        <taxon>Alphaproteobacteria</taxon>
        <taxon>Sphingomonadales</taxon>
        <taxon>Erythrobacteraceae</taxon>
        <taxon>Alteriqipengyuania</taxon>
    </lineage>
</organism>
<comment type="caution">
    <text evidence="3">The sequence shown here is derived from an EMBL/GenBank/DDBJ whole genome shotgun (WGS) entry which is preliminary data.</text>
</comment>
<protein>
    <submittedName>
        <fullName evidence="3">DUF418 domain-containing protein</fullName>
    </submittedName>
</protein>
<dbReference type="RefSeq" id="WP_222824482.1">
    <property type="nucleotide sequence ID" value="NZ_JAHWXP010000002.1"/>
</dbReference>
<feature type="transmembrane region" description="Helical" evidence="1">
    <location>
        <begin position="265"/>
        <end position="283"/>
    </location>
</feature>
<feature type="transmembrane region" description="Helical" evidence="1">
    <location>
        <begin position="151"/>
        <end position="174"/>
    </location>
</feature>
<keyword evidence="1" id="KW-0472">Membrane</keyword>
<feature type="transmembrane region" description="Helical" evidence="1">
    <location>
        <begin position="295"/>
        <end position="318"/>
    </location>
</feature>
<dbReference type="Pfam" id="PF04235">
    <property type="entry name" value="DUF418"/>
    <property type="match status" value="1"/>
</dbReference>
<feature type="transmembrane region" description="Helical" evidence="1">
    <location>
        <begin position="129"/>
        <end position="144"/>
    </location>
</feature>
<dbReference type="PANTHER" id="PTHR30590:SF2">
    <property type="entry name" value="INNER MEMBRANE PROTEIN"/>
    <property type="match status" value="1"/>
</dbReference>
<dbReference type="PANTHER" id="PTHR30590">
    <property type="entry name" value="INNER MEMBRANE PROTEIN"/>
    <property type="match status" value="1"/>
</dbReference>
<keyword evidence="4" id="KW-1185">Reference proteome</keyword>
<evidence type="ECO:0000259" key="2">
    <source>
        <dbReference type="Pfam" id="PF04235"/>
    </source>
</evidence>
<evidence type="ECO:0000313" key="4">
    <source>
        <dbReference type="Proteomes" id="UP000759298"/>
    </source>
</evidence>
<gene>
    <name evidence="3" type="ORF">KYN89_07395</name>
</gene>
<feature type="transmembrane region" description="Helical" evidence="1">
    <location>
        <begin position="21"/>
        <end position="41"/>
    </location>
</feature>
<feature type="transmembrane region" description="Helical" evidence="1">
    <location>
        <begin position="223"/>
        <end position="244"/>
    </location>
</feature>
<keyword evidence="1" id="KW-1133">Transmembrane helix</keyword>
<feature type="transmembrane region" description="Helical" evidence="1">
    <location>
        <begin position="365"/>
        <end position="386"/>
    </location>
</feature>
<dbReference type="Proteomes" id="UP000759298">
    <property type="component" value="Unassembled WGS sequence"/>
</dbReference>
<name>A0ABS7PCT5_9SPHN</name>
<evidence type="ECO:0000313" key="3">
    <source>
        <dbReference type="EMBL" id="MBY8336870.1"/>
    </source>
</evidence>
<accession>A0ABS7PCT5</accession>